<feature type="chain" id="PRO_5017386972" evidence="11">
    <location>
        <begin position="22"/>
        <end position="365"/>
    </location>
</feature>
<dbReference type="SUPFAM" id="SSF56935">
    <property type="entry name" value="Porins"/>
    <property type="match status" value="1"/>
</dbReference>
<dbReference type="PANTHER" id="PTHR34501">
    <property type="entry name" value="PROTEIN YDDL-RELATED"/>
    <property type="match status" value="1"/>
</dbReference>
<dbReference type="InterPro" id="IPR023614">
    <property type="entry name" value="Porin_dom_sf"/>
</dbReference>
<feature type="domain" description="Porin" evidence="12">
    <location>
        <begin position="17"/>
        <end position="331"/>
    </location>
</feature>
<evidence type="ECO:0000256" key="7">
    <source>
        <dbReference type="ARBA" id="ARBA00023065"/>
    </source>
</evidence>
<dbReference type="CDD" id="cd00342">
    <property type="entry name" value="gram_neg_porins"/>
    <property type="match status" value="1"/>
</dbReference>
<evidence type="ECO:0000256" key="3">
    <source>
        <dbReference type="ARBA" id="ARBA00022448"/>
    </source>
</evidence>
<evidence type="ECO:0000256" key="1">
    <source>
        <dbReference type="ARBA" id="ARBA00004571"/>
    </source>
</evidence>
<protein>
    <submittedName>
        <fullName evidence="13">Outer membrane protein (Porin)</fullName>
    </submittedName>
</protein>
<reference evidence="14" key="1">
    <citation type="submission" date="2016-09" db="EMBL/GenBank/DDBJ databases">
        <authorList>
            <person name="Varghese N."/>
            <person name="Submissions S."/>
        </authorList>
    </citation>
    <scope>NUCLEOTIDE SEQUENCE [LARGE SCALE GENOMIC DNA]</scope>
    <source>
        <strain evidence="14">JS23</strain>
    </source>
</reference>
<dbReference type="RefSeq" id="WP_091903489.1">
    <property type="nucleotide sequence ID" value="NZ_FNLO01000001.1"/>
</dbReference>
<keyword evidence="5" id="KW-0812">Transmembrane</keyword>
<dbReference type="Proteomes" id="UP000243719">
    <property type="component" value="Unassembled WGS sequence"/>
</dbReference>
<dbReference type="GO" id="GO:0009279">
    <property type="term" value="C:cell outer membrane"/>
    <property type="evidence" value="ECO:0007669"/>
    <property type="project" value="UniProtKB-SubCell"/>
</dbReference>
<evidence type="ECO:0000313" key="13">
    <source>
        <dbReference type="EMBL" id="SDV46115.1"/>
    </source>
</evidence>
<gene>
    <name evidence="13" type="ORF">SAMN05216551_10190</name>
</gene>
<feature type="signal peptide" evidence="11">
    <location>
        <begin position="1"/>
        <end position="21"/>
    </location>
</feature>
<keyword evidence="3" id="KW-0813">Transport</keyword>
<evidence type="ECO:0000256" key="10">
    <source>
        <dbReference type="ARBA" id="ARBA00023237"/>
    </source>
</evidence>
<dbReference type="OrthoDB" id="8982743at2"/>
<organism evidence="13 14">
    <name type="scientific">Chitinasiproducens palmae</name>
    <dbReference type="NCBI Taxonomy" id="1770053"/>
    <lineage>
        <taxon>Bacteria</taxon>
        <taxon>Pseudomonadati</taxon>
        <taxon>Pseudomonadota</taxon>
        <taxon>Betaproteobacteria</taxon>
        <taxon>Burkholderiales</taxon>
        <taxon>Burkholderiaceae</taxon>
        <taxon>Chitinasiproducens</taxon>
    </lineage>
</organism>
<dbReference type="GO" id="GO:0015288">
    <property type="term" value="F:porin activity"/>
    <property type="evidence" value="ECO:0007669"/>
    <property type="project" value="UniProtKB-KW"/>
</dbReference>
<dbReference type="AlphaFoldDB" id="A0A1H2PJR6"/>
<evidence type="ECO:0000256" key="6">
    <source>
        <dbReference type="ARBA" id="ARBA00022729"/>
    </source>
</evidence>
<dbReference type="EMBL" id="FNLO01000001">
    <property type="protein sequence ID" value="SDV46115.1"/>
    <property type="molecule type" value="Genomic_DNA"/>
</dbReference>
<evidence type="ECO:0000256" key="2">
    <source>
        <dbReference type="ARBA" id="ARBA00011233"/>
    </source>
</evidence>
<evidence type="ECO:0000313" key="14">
    <source>
        <dbReference type="Proteomes" id="UP000243719"/>
    </source>
</evidence>
<keyword evidence="8" id="KW-0626">Porin</keyword>
<keyword evidence="6 11" id="KW-0732">Signal</keyword>
<evidence type="ECO:0000256" key="5">
    <source>
        <dbReference type="ARBA" id="ARBA00022692"/>
    </source>
</evidence>
<dbReference type="InterPro" id="IPR033900">
    <property type="entry name" value="Gram_neg_porin_domain"/>
</dbReference>
<accession>A0A1H2PJR6</accession>
<dbReference type="Gene3D" id="2.40.160.10">
    <property type="entry name" value="Porin"/>
    <property type="match status" value="1"/>
</dbReference>
<keyword evidence="10" id="KW-0998">Cell outer membrane</keyword>
<evidence type="ECO:0000256" key="8">
    <source>
        <dbReference type="ARBA" id="ARBA00023114"/>
    </source>
</evidence>
<dbReference type="InterPro" id="IPR001702">
    <property type="entry name" value="Porin_Gram-ve"/>
</dbReference>
<dbReference type="GO" id="GO:0034220">
    <property type="term" value="P:monoatomic ion transmembrane transport"/>
    <property type="evidence" value="ECO:0007669"/>
    <property type="project" value="InterPro"/>
</dbReference>
<dbReference type="InterPro" id="IPR050298">
    <property type="entry name" value="Gram-neg_bact_OMP"/>
</dbReference>
<evidence type="ECO:0000256" key="4">
    <source>
        <dbReference type="ARBA" id="ARBA00022452"/>
    </source>
</evidence>
<dbReference type="GO" id="GO:0046930">
    <property type="term" value="C:pore complex"/>
    <property type="evidence" value="ECO:0007669"/>
    <property type="project" value="UniProtKB-KW"/>
</dbReference>
<keyword evidence="9" id="KW-0472">Membrane</keyword>
<dbReference type="PANTHER" id="PTHR34501:SF9">
    <property type="entry name" value="MAJOR OUTER MEMBRANE PROTEIN P.IA"/>
    <property type="match status" value="1"/>
</dbReference>
<keyword evidence="7" id="KW-0406">Ion transport</keyword>
<sequence length="365" mass="38534">MRYAACPLLTLSLLCVNAAHAQSSAGTVTLYGSIDAGVGYSNNVAGHATWRAHQGDTQPDRWGLRGVEALGAGNSAIFQLENGFSTLTGAGTKSGSMFNRQAWVGLSSHKLGTVTLGHQTPFSYQWLGSFSSAYVGYSYMRFHPANIDALSNTSLIQTDNSIRYVSPAFAGFSLGALLALGNTSNYASGRKYGIALNYASGPFKAAATFADEHDRTFSLGAASLGLASFQGVTLANTDYVAERVRNVGAGASYKAGKFLFHGTYTRVTLSRAGYRDIFQTYDAGVNYQVSVANLLTLGAFTSTLSGRRWTQIGIGDVYFLSKRTQVYADIAGQQAGGGALASIAGLAPASTNRQVAVRIGMHHAF</sequence>
<comment type="subunit">
    <text evidence="2">Homotrimer.</text>
</comment>
<evidence type="ECO:0000256" key="11">
    <source>
        <dbReference type="SAM" id="SignalP"/>
    </source>
</evidence>
<name>A0A1H2PJR6_9BURK</name>
<keyword evidence="4" id="KW-1134">Transmembrane beta strand</keyword>
<comment type="subcellular location">
    <subcellularLocation>
        <location evidence="1">Cell outer membrane</location>
        <topology evidence="1">Multi-pass membrane protein</topology>
    </subcellularLocation>
</comment>
<evidence type="ECO:0000259" key="12">
    <source>
        <dbReference type="Pfam" id="PF13609"/>
    </source>
</evidence>
<keyword evidence="14" id="KW-1185">Reference proteome</keyword>
<dbReference type="STRING" id="1770053.SAMN05216551_10190"/>
<proteinExistence type="predicted"/>
<evidence type="ECO:0000256" key="9">
    <source>
        <dbReference type="ARBA" id="ARBA00023136"/>
    </source>
</evidence>
<dbReference type="PRINTS" id="PR00182">
    <property type="entry name" value="ECOLNEIPORIN"/>
</dbReference>
<dbReference type="Pfam" id="PF13609">
    <property type="entry name" value="Porin_4"/>
    <property type="match status" value="1"/>
</dbReference>